<dbReference type="AlphaFoldDB" id="A0A2H1E8I4"/>
<keyword evidence="3" id="KW-1185">Reference proteome</keyword>
<feature type="transmembrane region" description="Helical" evidence="1">
    <location>
        <begin position="12"/>
        <end position="29"/>
    </location>
</feature>
<sequence length="139" mass="16181">MNFNLSKNLKSLTIISFFLTIYSLLFSLIPCIGFYAIFPSCIAILLCLISFFYLQKTYLSLIGLFIGLIAILISVFQYYEYKIVFDTKSKIDKSIYIIEKSIKDNITKNIKQEIKEKALENFEKIFKKDSIKKPKNDSL</sequence>
<keyword evidence="1" id="KW-0812">Transmembrane</keyword>
<reference evidence="2 3" key="1">
    <citation type="submission" date="2016-11" db="EMBL/GenBank/DDBJ databases">
        <authorList>
            <person name="Jaros S."/>
            <person name="Januszkiewicz K."/>
            <person name="Wedrychowicz H."/>
        </authorList>
    </citation>
    <scope>NUCLEOTIDE SEQUENCE [LARGE SCALE GENOMIC DNA]</scope>
    <source>
        <strain evidence="2">NCIMB 2154T</strain>
    </source>
</reference>
<dbReference type="EMBL" id="LT634361">
    <property type="protein sequence ID" value="SFZ81444.1"/>
    <property type="molecule type" value="Genomic_DNA"/>
</dbReference>
<keyword evidence="1" id="KW-0472">Membrane</keyword>
<evidence type="ECO:0000256" key="1">
    <source>
        <dbReference type="SAM" id="Phobius"/>
    </source>
</evidence>
<feature type="transmembrane region" description="Helical" evidence="1">
    <location>
        <begin position="35"/>
        <end position="54"/>
    </location>
</feature>
<accession>A0A2H1E8I4</accession>
<proteinExistence type="predicted"/>
<keyword evidence="1" id="KW-1133">Transmembrane helix</keyword>
<dbReference type="KEGG" id="tmar:MARIT_1109"/>
<gene>
    <name evidence="2" type="ORF">MARIT_1109</name>
</gene>
<evidence type="ECO:0000313" key="3">
    <source>
        <dbReference type="Proteomes" id="UP000231564"/>
    </source>
</evidence>
<protein>
    <submittedName>
        <fullName evidence="2">Uncharacterized protein</fullName>
    </submittedName>
</protein>
<name>A0A2H1E8I4_9FLAO</name>
<dbReference type="Proteomes" id="UP000231564">
    <property type="component" value="Chromosome MARIT"/>
</dbReference>
<organism evidence="2 3">
    <name type="scientific">Tenacibaculum maritimum NCIMB 2154</name>
    <dbReference type="NCBI Taxonomy" id="1349785"/>
    <lineage>
        <taxon>Bacteria</taxon>
        <taxon>Pseudomonadati</taxon>
        <taxon>Bacteroidota</taxon>
        <taxon>Flavobacteriia</taxon>
        <taxon>Flavobacteriales</taxon>
        <taxon>Flavobacteriaceae</taxon>
        <taxon>Tenacibaculum</taxon>
    </lineage>
</organism>
<evidence type="ECO:0000313" key="2">
    <source>
        <dbReference type="EMBL" id="SFZ81444.1"/>
    </source>
</evidence>
<feature type="transmembrane region" description="Helical" evidence="1">
    <location>
        <begin position="61"/>
        <end position="79"/>
    </location>
</feature>